<evidence type="ECO:0000313" key="2">
    <source>
        <dbReference type="Proteomes" id="UP001589532"/>
    </source>
</evidence>
<evidence type="ECO:0000313" key="1">
    <source>
        <dbReference type="EMBL" id="MFB9631330.1"/>
    </source>
</evidence>
<name>A0ABV5SI14_9ACTN</name>
<reference evidence="1 2" key="1">
    <citation type="submission" date="2024-09" db="EMBL/GenBank/DDBJ databases">
        <authorList>
            <person name="Sun Q."/>
            <person name="Mori K."/>
        </authorList>
    </citation>
    <scope>NUCLEOTIDE SEQUENCE [LARGE SCALE GENOMIC DNA]</scope>
    <source>
        <strain evidence="1 2">JCM 3143</strain>
    </source>
</reference>
<accession>A0ABV5SI14</accession>
<dbReference type="Proteomes" id="UP001589532">
    <property type="component" value="Unassembled WGS sequence"/>
</dbReference>
<dbReference type="EMBL" id="JBHMBW010000104">
    <property type="protein sequence ID" value="MFB9631330.1"/>
    <property type="molecule type" value="Genomic_DNA"/>
</dbReference>
<protein>
    <recommendedName>
        <fullName evidence="3">DUF488 domain-containing protein</fullName>
    </recommendedName>
</protein>
<dbReference type="RefSeq" id="WP_344999922.1">
    <property type="nucleotide sequence ID" value="NZ_BAAAXV010000009.1"/>
</dbReference>
<organism evidence="1 2">
    <name type="scientific">Nonomuraea helvata</name>
    <dbReference type="NCBI Taxonomy" id="37484"/>
    <lineage>
        <taxon>Bacteria</taxon>
        <taxon>Bacillati</taxon>
        <taxon>Actinomycetota</taxon>
        <taxon>Actinomycetes</taxon>
        <taxon>Streptosporangiales</taxon>
        <taxon>Streptosporangiaceae</taxon>
        <taxon>Nonomuraea</taxon>
    </lineage>
</organism>
<keyword evidence="2" id="KW-1185">Reference proteome</keyword>
<comment type="caution">
    <text evidence="1">The sequence shown here is derived from an EMBL/GenBank/DDBJ whole genome shotgun (WGS) entry which is preliminary data.</text>
</comment>
<proteinExistence type="predicted"/>
<sequence>MKHALATCTYQEFTPTMGYAVRTTVGAPRGPLPYDLAGHATLLTPRREMLGLSYEAYKPRYLQLLGSAGFDAIAAELDEIGNGLSSGRPLVLLCFDRLNKPGAWCHRTMAAAWLREHAGIEVPELGAQLPPSLFDL</sequence>
<evidence type="ECO:0008006" key="3">
    <source>
        <dbReference type="Google" id="ProtNLM"/>
    </source>
</evidence>
<gene>
    <name evidence="1" type="ORF">ACFFSA_50435</name>
</gene>